<dbReference type="Pfam" id="PF03652">
    <property type="entry name" value="RuvX"/>
    <property type="match status" value="1"/>
</dbReference>
<dbReference type="SUPFAM" id="SSF53098">
    <property type="entry name" value="Ribonuclease H-like"/>
    <property type="match status" value="1"/>
</dbReference>
<dbReference type="EMBL" id="FOTY01000003">
    <property type="protein sequence ID" value="SFL65009.1"/>
    <property type="molecule type" value="Genomic_DNA"/>
</dbReference>
<feature type="domain" description="YqgF/RNase H-like" evidence="6">
    <location>
        <begin position="1"/>
        <end position="103"/>
    </location>
</feature>
<keyword evidence="2 5" id="KW-0690">Ribosome biogenesis</keyword>
<evidence type="ECO:0000259" key="6">
    <source>
        <dbReference type="SMART" id="SM00732"/>
    </source>
</evidence>
<dbReference type="EC" id="3.1.-.-" evidence="5"/>
<dbReference type="STRING" id="266892.SAMN04488054_103121"/>
<organism evidence="7 8">
    <name type="scientific">Salibacterium qingdaonense</name>
    <dbReference type="NCBI Taxonomy" id="266892"/>
    <lineage>
        <taxon>Bacteria</taxon>
        <taxon>Bacillati</taxon>
        <taxon>Bacillota</taxon>
        <taxon>Bacilli</taxon>
        <taxon>Bacillales</taxon>
        <taxon>Bacillaceae</taxon>
    </lineage>
</organism>
<keyword evidence="8" id="KW-1185">Reference proteome</keyword>
<dbReference type="GO" id="GO:0004518">
    <property type="term" value="F:nuclease activity"/>
    <property type="evidence" value="ECO:0007669"/>
    <property type="project" value="UniProtKB-KW"/>
</dbReference>
<dbReference type="Gene3D" id="3.30.420.140">
    <property type="entry name" value="YqgF/RNase H-like domain"/>
    <property type="match status" value="1"/>
</dbReference>
<proteinExistence type="inferred from homology"/>
<evidence type="ECO:0000256" key="2">
    <source>
        <dbReference type="ARBA" id="ARBA00022517"/>
    </source>
</evidence>
<accession>A0A1I4JEM0</accession>
<dbReference type="NCBIfam" id="TIGR00250">
    <property type="entry name" value="RNAse_H_YqgF"/>
    <property type="match status" value="1"/>
</dbReference>
<dbReference type="HAMAP" id="MF_00651">
    <property type="entry name" value="Nuclease_YqgF"/>
    <property type="match status" value="1"/>
</dbReference>
<evidence type="ECO:0000256" key="1">
    <source>
        <dbReference type="ARBA" id="ARBA00022490"/>
    </source>
</evidence>
<dbReference type="GO" id="GO:0000967">
    <property type="term" value="P:rRNA 5'-end processing"/>
    <property type="evidence" value="ECO:0007669"/>
    <property type="project" value="UniProtKB-UniRule"/>
</dbReference>
<evidence type="ECO:0000256" key="3">
    <source>
        <dbReference type="ARBA" id="ARBA00022722"/>
    </source>
</evidence>
<evidence type="ECO:0000256" key="4">
    <source>
        <dbReference type="ARBA" id="ARBA00022801"/>
    </source>
</evidence>
<sequence length="142" mass="15957">MKVLGIDVGNKRIGVAVSDALRWTAQGLETIHVKGEDPLESFPRIHELLKEHEAHEVVVGLPKNMNGTIGPRGEQCLEFAEKLKEEYDVQVSMYDERLTTRAAERTLIEADVSRKKRKKVVDKMAAVMILQGYLDQEQSGSI</sequence>
<protein>
    <recommendedName>
        <fullName evidence="5">Putative pre-16S rRNA nuclease</fullName>
        <ecNumber evidence="5">3.1.-.-</ecNumber>
    </recommendedName>
</protein>
<dbReference type="CDD" id="cd16964">
    <property type="entry name" value="YqgF"/>
    <property type="match status" value="1"/>
</dbReference>
<dbReference type="SMART" id="SM00732">
    <property type="entry name" value="YqgFc"/>
    <property type="match status" value="1"/>
</dbReference>
<dbReference type="InterPro" id="IPR012337">
    <property type="entry name" value="RNaseH-like_sf"/>
</dbReference>
<keyword evidence="1 5" id="KW-0963">Cytoplasm</keyword>
<dbReference type="PANTHER" id="PTHR33317:SF4">
    <property type="entry name" value="POLYNUCLEOTIDYL TRANSFERASE, RIBONUCLEASE H-LIKE SUPERFAMILY PROTEIN"/>
    <property type="match status" value="1"/>
</dbReference>
<comment type="similarity">
    <text evidence="5">Belongs to the YqgF HJR family.</text>
</comment>
<dbReference type="Proteomes" id="UP000199668">
    <property type="component" value="Unassembled WGS sequence"/>
</dbReference>
<evidence type="ECO:0000313" key="7">
    <source>
        <dbReference type="EMBL" id="SFL65009.1"/>
    </source>
</evidence>
<dbReference type="OrthoDB" id="9796140at2"/>
<evidence type="ECO:0000256" key="5">
    <source>
        <dbReference type="HAMAP-Rule" id="MF_00651"/>
    </source>
</evidence>
<dbReference type="PANTHER" id="PTHR33317">
    <property type="entry name" value="POLYNUCLEOTIDYL TRANSFERASE, RIBONUCLEASE H-LIKE SUPERFAMILY PROTEIN"/>
    <property type="match status" value="1"/>
</dbReference>
<dbReference type="GO" id="GO:0005829">
    <property type="term" value="C:cytosol"/>
    <property type="evidence" value="ECO:0007669"/>
    <property type="project" value="TreeGrafter"/>
</dbReference>
<comment type="function">
    <text evidence="5">Could be a nuclease involved in processing of the 5'-end of pre-16S rRNA.</text>
</comment>
<dbReference type="InterPro" id="IPR037027">
    <property type="entry name" value="YqgF/RNaseH-like_dom_sf"/>
</dbReference>
<evidence type="ECO:0000313" key="8">
    <source>
        <dbReference type="Proteomes" id="UP000199668"/>
    </source>
</evidence>
<reference evidence="7 8" key="1">
    <citation type="submission" date="2016-10" db="EMBL/GenBank/DDBJ databases">
        <authorList>
            <person name="de Groot N.N."/>
        </authorList>
    </citation>
    <scope>NUCLEOTIDE SEQUENCE [LARGE SCALE GENOMIC DNA]</scope>
    <source>
        <strain evidence="7 8">CGMCC 1.6134</strain>
    </source>
</reference>
<dbReference type="InterPro" id="IPR005227">
    <property type="entry name" value="YqgF"/>
</dbReference>
<keyword evidence="4 5" id="KW-0378">Hydrolase</keyword>
<dbReference type="InterPro" id="IPR006641">
    <property type="entry name" value="YqgF/RNaseH-like_dom"/>
</dbReference>
<name>A0A1I4JEM0_9BACI</name>
<comment type="subcellular location">
    <subcellularLocation>
        <location evidence="5">Cytoplasm</location>
    </subcellularLocation>
</comment>
<gene>
    <name evidence="7" type="ORF">SAMN04488054_103121</name>
</gene>
<dbReference type="GO" id="GO:0016788">
    <property type="term" value="F:hydrolase activity, acting on ester bonds"/>
    <property type="evidence" value="ECO:0007669"/>
    <property type="project" value="UniProtKB-UniRule"/>
</dbReference>
<dbReference type="RefSeq" id="WP_090925687.1">
    <property type="nucleotide sequence ID" value="NZ_FOTY01000003.1"/>
</dbReference>
<dbReference type="AlphaFoldDB" id="A0A1I4JEM0"/>
<keyword evidence="3 5" id="KW-0540">Nuclease</keyword>